<comment type="similarity">
    <text evidence="5">Belongs to the YicC/YloC family.</text>
</comment>
<keyword evidence="2" id="KW-0540">Nuclease</keyword>
<evidence type="ECO:0000259" key="6">
    <source>
        <dbReference type="Pfam" id="PF03755"/>
    </source>
</evidence>
<evidence type="ECO:0000313" key="8">
    <source>
        <dbReference type="EMBL" id="SEM00413.1"/>
    </source>
</evidence>
<evidence type="ECO:0000256" key="4">
    <source>
        <dbReference type="ARBA" id="ARBA00022801"/>
    </source>
</evidence>
<evidence type="ECO:0000256" key="2">
    <source>
        <dbReference type="ARBA" id="ARBA00022722"/>
    </source>
</evidence>
<dbReference type="RefSeq" id="WP_093882032.1">
    <property type="nucleotide sequence ID" value="NZ_FOBS01000002.1"/>
</dbReference>
<dbReference type="STRING" id="43775.SAMN04489760_102103"/>
<evidence type="ECO:0000256" key="3">
    <source>
        <dbReference type="ARBA" id="ARBA00022759"/>
    </source>
</evidence>
<dbReference type="PANTHER" id="PTHR30636:SF3">
    <property type="entry name" value="UPF0701 PROTEIN YICC"/>
    <property type="match status" value="1"/>
</dbReference>
<dbReference type="Pfam" id="PF03755">
    <property type="entry name" value="YicC-like_N"/>
    <property type="match status" value="1"/>
</dbReference>
<dbReference type="Pfam" id="PF08340">
    <property type="entry name" value="YicC-like_C"/>
    <property type="match status" value="1"/>
</dbReference>
<evidence type="ECO:0000256" key="5">
    <source>
        <dbReference type="ARBA" id="ARBA00035648"/>
    </source>
</evidence>
<feature type="domain" description="Endoribonuclease YicC-like C-terminal" evidence="7">
    <location>
        <begin position="177"/>
        <end position="294"/>
    </location>
</feature>
<dbReference type="EMBL" id="FOBS01000002">
    <property type="protein sequence ID" value="SEM00413.1"/>
    <property type="molecule type" value="Genomic_DNA"/>
</dbReference>
<comment type="cofactor">
    <cofactor evidence="1">
        <name>a divalent metal cation</name>
        <dbReference type="ChEBI" id="CHEBI:60240"/>
    </cofactor>
</comment>
<feature type="domain" description="Endoribonuclease YicC-like N-terminal" evidence="6">
    <location>
        <begin position="2"/>
        <end position="157"/>
    </location>
</feature>
<organism evidence="8 9">
    <name type="scientific">Syntrophus gentianae</name>
    <dbReference type="NCBI Taxonomy" id="43775"/>
    <lineage>
        <taxon>Bacteria</taxon>
        <taxon>Pseudomonadati</taxon>
        <taxon>Thermodesulfobacteriota</taxon>
        <taxon>Syntrophia</taxon>
        <taxon>Syntrophales</taxon>
        <taxon>Syntrophaceae</taxon>
        <taxon>Syntrophus</taxon>
    </lineage>
</organism>
<evidence type="ECO:0000313" key="9">
    <source>
        <dbReference type="Proteomes" id="UP000198744"/>
    </source>
</evidence>
<name>A0A1H7UTW8_9BACT</name>
<dbReference type="NCBIfam" id="TIGR00255">
    <property type="entry name" value="YicC/YloC family endoribonuclease"/>
    <property type="match status" value="1"/>
</dbReference>
<sequence length="294" mass="33919">MISSMTGYGRAESTDNERKIVVEMRSLNHRYLEVSLRLPNLFFPMEMEIKRKVGEHFFRGRVDVSIKMDAENEGDGRNRYSLNLPLLKNYFSLLVEMKSELNLTDEITLDLLSRFKDVMIPVEAVPDLPACWAKVEPIFYEALAKLKAMRKTEGDILYRDLRDRMGTIRKSLDGIISRTPVLLEEYHARLVARVQELTKGLVIDEARLAQEVAVMAERSDITEETVRFRSHLEQFETMMDSSEAVGRKIDFLIQEMGREINTIGSKSSDAQISRLVIEIKSELAKLREQVQNIE</sequence>
<gene>
    <name evidence="8" type="ORF">SAMN04489760_102103</name>
</gene>
<dbReference type="InterPro" id="IPR005229">
    <property type="entry name" value="YicC/YloC-like"/>
</dbReference>
<dbReference type="Proteomes" id="UP000198744">
    <property type="component" value="Unassembled WGS sequence"/>
</dbReference>
<dbReference type="InterPro" id="IPR013527">
    <property type="entry name" value="YicC-like_N"/>
</dbReference>
<keyword evidence="3" id="KW-0255">Endonuclease</keyword>
<evidence type="ECO:0000259" key="7">
    <source>
        <dbReference type="Pfam" id="PF08340"/>
    </source>
</evidence>
<protein>
    <submittedName>
        <fullName evidence="8">TIGR00255 family protein</fullName>
    </submittedName>
</protein>
<reference evidence="8 9" key="1">
    <citation type="submission" date="2016-10" db="EMBL/GenBank/DDBJ databases">
        <authorList>
            <person name="de Groot N.N."/>
        </authorList>
    </citation>
    <scope>NUCLEOTIDE SEQUENCE [LARGE SCALE GENOMIC DNA]</scope>
    <source>
        <strain evidence="8 9">DSM 8423</strain>
    </source>
</reference>
<keyword evidence="9" id="KW-1185">Reference proteome</keyword>
<keyword evidence="4" id="KW-0378">Hydrolase</keyword>
<accession>A0A1H7UTW8</accession>
<dbReference type="GO" id="GO:0016787">
    <property type="term" value="F:hydrolase activity"/>
    <property type="evidence" value="ECO:0007669"/>
    <property type="project" value="UniProtKB-KW"/>
</dbReference>
<dbReference type="PANTHER" id="PTHR30636">
    <property type="entry name" value="UPF0701 PROTEIN YICC"/>
    <property type="match status" value="1"/>
</dbReference>
<dbReference type="AlphaFoldDB" id="A0A1H7UTW8"/>
<evidence type="ECO:0000256" key="1">
    <source>
        <dbReference type="ARBA" id="ARBA00001968"/>
    </source>
</evidence>
<dbReference type="OrthoDB" id="9771229at2"/>
<dbReference type="InterPro" id="IPR013551">
    <property type="entry name" value="YicC-like_C"/>
</dbReference>
<dbReference type="GO" id="GO:0004521">
    <property type="term" value="F:RNA endonuclease activity"/>
    <property type="evidence" value="ECO:0007669"/>
    <property type="project" value="InterPro"/>
</dbReference>
<proteinExistence type="inferred from homology"/>